<proteinExistence type="predicted"/>
<dbReference type="Proteomes" id="UP000069632">
    <property type="component" value="Unassembled WGS sequence"/>
</dbReference>
<dbReference type="EMBL" id="FIZP01000003">
    <property type="protein sequence ID" value="CZE47684.1"/>
    <property type="molecule type" value="Genomic_DNA"/>
</dbReference>
<dbReference type="AlphaFoldDB" id="A0A128EFK9"/>
<evidence type="ECO:0008006" key="3">
    <source>
        <dbReference type="Google" id="ProtNLM"/>
    </source>
</evidence>
<dbReference type="Pfam" id="PF06097">
    <property type="entry name" value="DUF945"/>
    <property type="match status" value="1"/>
</dbReference>
<protein>
    <recommendedName>
        <fullName evidence="3">DUF945 domain-containing protein</fullName>
    </recommendedName>
</protein>
<evidence type="ECO:0000313" key="1">
    <source>
        <dbReference type="EMBL" id="CZE47684.1"/>
    </source>
</evidence>
<accession>A0A128EFK9</accession>
<keyword evidence="2" id="KW-1185">Reference proteome</keyword>
<sequence>MRKIIIALVVLVAVFIGGSYYFSGLVSERYEAFESLNSKNLSVKSEQTRGIFSTKNKSEITIKKEMFSDILGLSEEENDFEDISFEIDSTTSNSLFSVISGLETTGSVKLVSHKDIAKNLFGGDEIATFKTIVSGKNTTTNIKTNELNFVLNNSDEDVKANLKPVKITVKLNENQDLTYADYSVESATFHGKDKDGTEAEFAIDNYFEALEYNNPLKIGAINDFKSYIKSAIKDMDIKDVVELKKLKIAIKDAQDDTKIDLGDIKIYSLSKNVDENLSIAMKLDINDIYLLSKGEEIKLNKFNYDLVAQNIPAKIYDFFLDAYSGKDISEQALIEIAMLVVSNNPVVKIEDISFYKDDKLFRLNADLGVSGFDGKNIFALPQKAFLSGSVKFDKSFLDEIKVDKDAAKKLLDSGVVIEDGENFISNFKFDSNLMDVIMNDKVRLSELESHVLGVNQNADDVYMVANYLYTLVSDLSAFYTSQGKFDEKITNMTNLPLLEISHNKFALITSGMSCFEISTIDDANSTEIIVEVGVDKHEEFCQEMYKDSEVSKLLEKPLKLR</sequence>
<gene>
    <name evidence="1" type="ORF">ERS672216_01015</name>
</gene>
<dbReference type="InterPro" id="IPR010352">
    <property type="entry name" value="DUF945"/>
</dbReference>
<name>A0A128EFK9_9BACT</name>
<reference evidence="1 2" key="1">
    <citation type="submission" date="2016-02" db="EMBL/GenBank/DDBJ databases">
        <authorList>
            <consortium name="Pathogen Informatics"/>
        </authorList>
    </citation>
    <scope>NUCLEOTIDE SEQUENCE [LARGE SCALE GENOMIC DNA]</scope>
    <source>
        <strain evidence="1 2">RC20</strain>
    </source>
</reference>
<dbReference type="OrthoDB" id="5356007at2"/>
<evidence type="ECO:0000313" key="2">
    <source>
        <dbReference type="Proteomes" id="UP000069632"/>
    </source>
</evidence>
<organism evidence="1 2">
    <name type="scientific">Campylobacter geochelonis</name>
    <dbReference type="NCBI Taxonomy" id="1780362"/>
    <lineage>
        <taxon>Bacteria</taxon>
        <taxon>Pseudomonadati</taxon>
        <taxon>Campylobacterota</taxon>
        <taxon>Epsilonproteobacteria</taxon>
        <taxon>Campylobacterales</taxon>
        <taxon>Campylobacteraceae</taxon>
        <taxon>Campylobacter</taxon>
    </lineage>
</organism>
<dbReference type="RefSeq" id="WP_075540191.1">
    <property type="nucleotide sequence ID" value="NZ_CP053844.1"/>
</dbReference>